<gene>
    <name evidence="2" type="ORF">SAMN06265373_10525</name>
</gene>
<accession>A0ABY1P2J8</accession>
<feature type="signal peptide" evidence="1">
    <location>
        <begin position="1"/>
        <end position="24"/>
    </location>
</feature>
<evidence type="ECO:0000256" key="1">
    <source>
        <dbReference type="SAM" id="SignalP"/>
    </source>
</evidence>
<keyword evidence="3" id="KW-1185">Reference proteome</keyword>
<dbReference type="EMBL" id="FXTY01000005">
    <property type="protein sequence ID" value="SMP24937.1"/>
    <property type="molecule type" value="Genomic_DNA"/>
</dbReference>
<evidence type="ECO:0008006" key="4">
    <source>
        <dbReference type="Google" id="ProtNLM"/>
    </source>
</evidence>
<dbReference type="RefSeq" id="WP_283426449.1">
    <property type="nucleotide sequence ID" value="NZ_FXTY01000005.1"/>
</dbReference>
<feature type="chain" id="PRO_5045227506" description="DUF2950 domain-containing protein" evidence="1">
    <location>
        <begin position="25"/>
        <end position="305"/>
    </location>
</feature>
<name>A0ABY1P2J8_9RHOB</name>
<sequence>MKLTFAKSLSGLALGLALSISAEAQTPAVYTTPQAALDSMIAALQKGDQTEILQVFGAEAKDLLSTGNPARDKANRAEILGLLLEGYRFQPAEDGGVVLLLGAEGWPFPIPLERVDASWQFDIETGRDEVLFRRIGLNELDVIEFLSVYVDIQAEYRLEDHDADQVMEFAPSFLSSEGMRDGLFWAGEDSPLGARIALASLDGYSDGETDVGPEPFGGYYYRILHSQSAAAPGGALDYVIEGNMVAGHAVLAVPSDYGNTGIHSFLVSENGVLHEADLGEDSLETAFSITSYDPTSDWRPVDLHN</sequence>
<comment type="caution">
    <text evidence="2">The sequence shown here is derived from an EMBL/GenBank/DDBJ whole genome shotgun (WGS) entry which is preliminary data.</text>
</comment>
<keyword evidence="1" id="KW-0732">Signal</keyword>
<reference evidence="2 3" key="1">
    <citation type="submission" date="2017-05" db="EMBL/GenBank/DDBJ databases">
        <authorList>
            <person name="Varghese N."/>
            <person name="Submissions S."/>
        </authorList>
    </citation>
    <scope>NUCLEOTIDE SEQUENCE [LARGE SCALE GENOMIC DNA]</scope>
    <source>
        <strain evidence="2 3">DSM 29734</strain>
    </source>
</reference>
<dbReference type="Pfam" id="PF11453">
    <property type="entry name" value="DUF2950"/>
    <property type="match status" value="1"/>
</dbReference>
<protein>
    <recommendedName>
        <fullName evidence="4">DUF2950 domain-containing protein</fullName>
    </recommendedName>
</protein>
<dbReference type="Proteomes" id="UP001157961">
    <property type="component" value="Unassembled WGS sequence"/>
</dbReference>
<organism evidence="2 3">
    <name type="scientific">Shimia sagamensis</name>
    <dbReference type="NCBI Taxonomy" id="1566352"/>
    <lineage>
        <taxon>Bacteria</taxon>
        <taxon>Pseudomonadati</taxon>
        <taxon>Pseudomonadota</taxon>
        <taxon>Alphaproteobacteria</taxon>
        <taxon>Rhodobacterales</taxon>
        <taxon>Roseobacteraceae</taxon>
    </lineage>
</organism>
<evidence type="ECO:0000313" key="3">
    <source>
        <dbReference type="Proteomes" id="UP001157961"/>
    </source>
</evidence>
<proteinExistence type="predicted"/>
<dbReference type="InterPro" id="IPR021556">
    <property type="entry name" value="DUF2950"/>
</dbReference>
<evidence type="ECO:0000313" key="2">
    <source>
        <dbReference type="EMBL" id="SMP24937.1"/>
    </source>
</evidence>